<evidence type="ECO:0000313" key="3">
    <source>
        <dbReference type="Proteomes" id="UP001370348"/>
    </source>
</evidence>
<reference evidence="2 3" key="1">
    <citation type="submission" date="2021-12" db="EMBL/GenBank/DDBJ databases">
        <title>Discovery of the Pendulisporaceae a myxobacterial family with distinct sporulation behavior and unique specialized metabolism.</title>
        <authorList>
            <person name="Garcia R."/>
            <person name="Popoff A."/>
            <person name="Bader C.D."/>
            <person name="Loehr J."/>
            <person name="Walesch S."/>
            <person name="Walt C."/>
            <person name="Boldt J."/>
            <person name="Bunk B."/>
            <person name="Haeckl F.J.F.P.J."/>
            <person name="Gunesch A.P."/>
            <person name="Birkelbach J."/>
            <person name="Nuebel U."/>
            <person name="Pietschmann T."/>
            <person name="Bach T."/>
            <person name="Mueller R."/>
        </authorList>
    </citation>
    <scope>NUCLEOTIDE SEQUENCE [LARGE SCALE GENOMIC DNA]</scope>
    <source>
        <strain evidence="2 3">MSr11954</strain>
    </source>
</reference>
<dbReference type="Proteomes" id="UP001370348">
    <property type="component" value="Chromosome"/>
</dbReference>
<proteinExistence type="predicted"/>
<accession>A0ABZ2LYX8</accession>
<organism evidence="2 3">
    <name type="scientific">Pendulispora albinea</name>
    <dbReference type="NCBI Taxonomy" id="2741071"/>
    <lineage>
        <taxon>Bacteria</taxon>
        <taxon>Pseudomonadati</taxon>
        <taxon>Myxococcota</taxon>
        <taxon>Myxococcia</taxon>
        <taxon>Myxococcales</taxon>
        <taxon>Sorangiineae</taxon>
        <taxon>Pendulisporaceae</taxon>
        <taxon>Pendulispora</taxon>
    </lineage>
</organism>
<keyword evidence="3" id="KW-1185">Reference proteome</keyword>
<evidence type="ECO:0000313" key="2">
    <source>
        <dbReference type="EMBL" id="WXB15535.1"/>
    </source>
</evidence>
<feature type="region of interest" description="Disordered" evidence="1">
    <location>
        <begin position="24"/>
        <end position="47"/>
    </location>
</feature>
<dbReference type="EMBL" id="CP089984">
    <property type="protein sequence ID" value="WXB15535.1"/>
    <property type="molecule type" value="Genomic_DNA"/>
</dbReference>
<dbReference type="RefSeq" id="WP_394825165.1">
    <property type="nucleotide sequence ID" value="NZ_CP089984.1"/>
</dbReference>
<sequence length="47" mass="5322">MQTSTATTWEKPKAIEIKMDAEISSYQEEDPWRDAPPICDPSIANPE</sequence>
<name>A0ABZ2LYX8_9BACT</name>
<gene>
    <name evidence="2" type="ORF">LZC94_47905</name>
</gene>
<protein>
    <submittedName>
        <fullName evidence="2">Uncharacterized protein</fullName>
    </submittedName>
</protein>
<evidence type="ECO:0000256" key="1">
    <source>
        <dbReference type="SAM" id="MobiDB-lite"/>
    </source>
</evidence>